<comment type="caution">
    <text evidence="1">The sequence shown here is derived from an EMBL/GenBank/DDBJ whole genome shotgun (WGS) entry which is preliminary data.</text>
</comment>
<evidence type="ECO:0000313" key="2">
    <source>
        <dbReference type="Proteomes" id="UP000827976"/>
    </source>
</evidence>
<dbReference type="EMBL" id="CM037029">
    <property type="protein sequence ID" value="KAH7654203.1"/>
    <property type="molecule type" value="Genomic_DNA"/>
</dbReference>
<organism evidence="1 2">
    <name type="scientific">Dioscorea alata</name>
    <name type="common">Purple yam</name>
    <dbReference type="NCBI Taxonomy" id="55571"/>
    <lineage>
        <taxon>Eukaryota</taxon>
        <taxon>Viridiplantae</taxon>
        <taxon>Streptophyta</taxon>
        <taxon>Embryophyta</taxon>
        <taxon>Tracheophyta</taxon>
        <taxon>Spermatophyta</taxon>
        <taxon>Magnoliopsida</taxon>
        <taxon>Liliopsida</taxon>
        <taxon>Dioscoreales</taxon>
        <taxon>Dioscoreaceae</taxon>
        <taxon>Dioscorea</taxon>
    </lineage>
</organism>
<name>A0ACB7U1I5_DIOAL</name>
<gene>
    <name evidence="1" type="ORF">IHE45_19G129000</name>
</gene>
<accession>A0ACB7U1I5</accession>
<keyword evidence="2" id="KW-1185">Reference proteome</keyword>
<sequence>MGEALVARYWCHMCSQMVSPVMEVEMKCPFCDSGFVEEVEGRGDFDSAEMVSDRSLSLLAPLLLGMMGVGGPSRRRRPMRDGDDDDSDQDRNLTSLLRRRRRRSSAIFRLIQDLEDRIQADPDSMDGERERERDRDRESLILIDNFNRALILQGSFDNHGQGQDSDGGGAFGASLGDYFLGPGLDLLLQHLAENDPNRYGTPPAKKEAVEALPTVKIQENTSCSVCLEDLEIGAEVREMPCKHSFHNGCLVPWLELHSSCPVCRFQLPSDELKDSSTPGGNGRDGDRGSETRNLSSNEWDVLFPFWESSGSNSAYNPSSSSSSGNADEN</sequence>
<reference evidence="2" key="1">
    <citation type="journal article" date="2022" name="Nat. Commun.">
        <title>Chromosome evolution and the genetic basis of agronomically important traits in greater yam.</title>
        <authorList>
            <person name="Bredeson J.V."/>
            <person name="Lyons J.B."/>
            <person name="Oniyinde I.O."/>
            <person name="Okereke N.R."/>
            <person name="Kolade O."/>
            <person name="Nnabue I."/>
            <person name="Nwadili C.O."/>
            <person name="Hribova E."/>
            <person name="Parker M."/>
            <person name="Nwogha J."/>
            <person name="Shu S."/>
            <person name="Carlson J."/>
            <person name="Kariba R."/>
            <person name="Muthemba S."/>
            <person name="Knop K."/>
            <person name="Barton G.J."/>
            <person name="Sherwood A.V."/>
            <person name="Lopez-Montes A."/>
            <person name="Asiedu R."/>
            <person name="Jamnadass R."/>
            <person name="Muchugi A."/>
            <person name="Goodstein D."/>
            <person name="Egesi C.N."/>
            <person name="Featherston J."/>
            <person name="Asfaw A."/>
            <person name="Simpson G.G."/>
            <person name="Dolezel J."/>
            <person name="Hendre P.S."/>
            <person name="Van Deynze A."/>
            <person name="Kumar P.L."/>
            <person name="Obidiegwu J.E."/>
            <person name="Bhattacharjee R."/>
            <person name="Rokhsar D.S."/>
        </authorList>
    </citation>
    <scope>NUCLEOTIDE SEQUENCE [LARGE SCALE GENOMIC DNA]</scope>
    <source>
        <strain evidence="2">cv. TDa95/00328</strain>
    </source>
</reference>
<evidence type="ECO:0000313" key="1">
    <source>
        <dbReference type="EMBL" id="KAH7654203.1"/>
    </source>
</evidence>
<dbReference type="Proteomes" id="UP000827976">
    <property type="component" value="Chromosome 19"/>
</dbReference>
<protein>
    <submittedName>
        <fullName evidence="1">E3 ubiquitin-protein ligase RNF115/126 protein</fullName>
    </submittedName>
</protein>
<proteinExistence type="predicted"/>